<organism evidence="1 2">
    <name type="scientific">Capnocytophaga felis</name>
    <dbReference type="NCBI Taxonomy" id="2267611"/>
    <lineage>
        <taxon>Bacteria</taxon>
        <taxon>Pseudomonadati</taxon>
        <taxon>Bacteroidota</taxon>
        <taxon>Flavobacteriia</taxon>
        <taxon>Flavobacteriales</taxon>
        <taxon>Flavobacteriaceae</taxon>
        <taxon>Capnocytophaga</taxon>
    </lineage>
</organism>
<dbReference type="Proteomes" id="UP000398217">
    <property type="component" value="Unassembled WGS sequence"/>
</dbReference>
<name>A0A5M4BDG6_9FLAO</name>
<gene>
    <name evidence="1" type="ORF">RCZ01_24380</name>
</gene>
<reference evidence="2" key="1">
    <citation type="journal article" date="2020" name="Int. J. Syst. Evol. Microbiol.">
        <title>Capnocytophaga felis sp. nov. isolated from the feline oral cavity.</title>
        <authorList>
            <person name="Suzuki M."/>
            <person name="Umeda K."/>
            <person name="Kimura M."/>
            <person name="Imaoka K."/>
            <person name="Morikawa S."/>
            <person name="Maeda K."/>
        </authorList>
    </citation>
    <scope>NUCLEOTIDE SEQUENCE [LARGE SCALE GENOMIC DNA]</scope>
    <source>
        <strain evidence="2">KC07070</strain>
    </source>
</reference>
<accession>A0A5M4BDG6</accession>
<sequence>MHPKNKHTKLTLSEVENQMEVLTKEEMNQLKGGFYIIEDPSGIVSQLKSDLSARISSLESILCTVREGSTEIDFGGMSFQRRHIEETLNEYKATLREIKELEQAAEVYHFDYGSIAKTDQRGSVVYSTVPYENQDPGLVGHELKHQYQYHTGELIRGNNDSPIGYDIQDEVSAYRRQDIINNGVDYFKRKLERKVEDIRKMLDEKGSLLYPNL</sequence>
<dbReference type="AlphaFoldDB" id="A0A5M4BDG6"/>
<evidence type="ECO:0008006" key="3">
    <source>
        <dbReference type="Google" id="ProtNLM"/>
    </source>
</evidence>
<keyword evidence="2" id="KW-1185">Reference proteome</keyword>
<dbReference type="RefSeq" id="WP_155285743.1">
    <property type="nucleotide sequence ID" value="NZ_BLBC01000029.1"/>
</dbReference>
<comment type="caution">
    <text evidence="1">The sequence shown here is derived from an EMBL/GenBank/DDBJ whole genome shotgun (WGS) entry which is preliminary data.</text>
</comment>
<dbReference type="EMBL" id="BLBC01000029">
    <property type="protein sequence ID" value="GET47136.1"/>
    <property type="molecule type" value="Genomic_DNA"/>
</dbReference>
<evidence type="ECO:0000313" key="2">
    <source>
        <dbReference type="Proteomes" id="UP000398217"/>
    </source>
</evidence>
<protein>
    <recommendedName>
        <fullName evidence="3">DUF4157 domain-containing protein</fullName>
    </recommendedName>
</protein>
<proteinExistence type="predicted"/>
<evidence type="ECO:0000313" key="1">
    <source>
        <dbReference type="EMBL" id="GET47136.1"/>
    </source>
</evidence>
<dbReference type="OrthoDB" id="1337752at2"/>